<dbReference type="EC" id="3.1.3.48" evidence="1"/>
<dbReference type="EMBL" id="KB100339">
    <property type="protein sequence ID" value="ELK37428.1"/>
    <property type="molecule type" value="Genomic_DNA"/>
</dbReference>
<dbReference type="InterPro" id="IPR029021">
    <property type="entry name" value="Prot-tyrosine_phosphatase-like"/>
</dbReference>
<gene>
    <name evidence="5" type="ORF">MDA_GLEAN10011083</name>
</gene>
<evidence type="ECO:0000313" key="5">
    <source>
        <dbReference type="EMBL" id="ELK37428.1"/>
    </source>
</evidence>
<dbReference type="SMART" id="SM00404">
    <property type="entry name" value="PTPc_motif"/>
    <property type="match status" value="2"/>
</dbReference>
<reference evidence="6" key="1">
    <citation type="journal article" date="2013" name="Science">
        <title>Comparative analysis of bat genomes provides insight into the evolution of flight and immunity.</title>
        <authorList>
            <person name="Zhang G."/>
            <person name="Cowled C."/>
            <person name="Shi Z."/>
            <person name="Huang Z."/>
            <person name="Bishop-Lilly K.A."/>
            <person name="Fang X."/>
            <person name="Wynne J.W."/>
            <person name="Xiong Z."/>
            <person name="Baker M.L."/>
            <person name="Zhao W."/>
            <person name="Tachedjian M."/>
            <person name="Zhu Y."/>
            <person name="Zhou P."/>
            <person name="Jiang X."/>
            <person name="Ng J."/>
            <person name="Yang L."/>
            <person name="Wu L."/>
            <person name="Xiao J."/>
            <person name="Feng Y."/>
            <person name="Chen Y."/>
            <person name="Sun X."/>
            <person name="Zhang Y."/>
            <person name="Marsh G.A."/>
            <person name="Crameri G."/>
            <person name="Broder C.C."/>
            <person name="Frey K.G."/>
            <person name="Wang L.F."/>
            <person name="Wang J."/>
        </authorList>
    </citation>
    <scope>NUCLEOTIDE SEQUENCE [LARGE SCALE GENOMIC DNA]</scope>
</reference>
<accession>L5MI58</accession>
<keyword evidence="2" id="KW-0904">Protein phosphatase</keyword>
<dbReference type="Gene3D" id="3.90.190.10">
    <property type="entry name" value="Protein tyrosine phosphatase superfamily"/>
    <property type="match status" value="2"/>
</dbReference>
<keyword evidence="5" id="KW-0675">Receptor</keyword>
<dbReference type="InterPro" id="IPR003595">
    <property type="entry name" value="Tyr_Pase_cat"/>
</dbReference>
<feature type="domain" description="Tyrosine specific protein phosphatases" evidence="4">
    <location>
        <begin position="112"/>
        <end position="185"/>
    </location>
</feature>
<dbReference type="AlphaFoldDB" id="L5MI58"/>
<evidence type="ECO:0000256" key="2">
    <source>
        <dbReference type="ARBA" id="ARBA00022912"/>
    </source>
</evidence>
<dbReference type="Pfam" id="PF00102">
    <property type="entry name" value="Y_phosphatase"/>
    <property type="match status" value="2"/>
</dbReference>
<evidence type="ECO:0000313" key="6">
    <source>
        <dbReference type="Proteomes" id="UP000010556"/>
    </source>
</evidence>
<dbReference type="InterPro" id="IPR050348">
    <property type="entry name" value="Protein-Tyr_Phosphatase"/>
</dbReference>
<feature type="domain" description="Tyrosine-protein phosphatase" evidence="3">
    <location>
        <begin position="22"/>
        <end position="181"/>
    </location>
</feature>
<dbReference type="SMART" id="SM00194">
    <property type="entry name" value="PTPc"/>
    <property type="match status" value="1"/>
</dbReference>
<dbReference type="Proteomes" id="UP000010556">
    <property type="component" value="Unassembled WGS sequence"/>
</dbReference>
<name>L5MI58_MYODS</name>
<protein>
    <recommendedName>
        <fullName evidence="1">protein-tyrosine-phosphatase</fullName>
        <ecNumber evidence="1">3.1.3.48</ecNumber>
    </recommendedName>
</protein>
<dbReference type="InterPro" id="IPR016130">
    <property type="entry name" value="Tyr_Pase_AS"/>
</dbReference>
<evidence type="ECO:0000259" key="3">
    <source>
        <dbReference type="PROSITE" id="PS50055"/>
    </source>
</evidence>
<dbReference type="PANTHER" id="PTHR19134:SF449">
    <property type="entry name" value="TYROSINE-PROTEIN PHOSPHATASE 1"/>
    <property type="match status" value="1"/>
</dbReference>
<dbReference type="InterPro" id="IPR000387">
    <property type="entry name" value="Tyr_Pase_dom"/>
</dbReference>
<evidence type="ECO:0000259" key="4">
    <source>
        <dbReference type="PROSITE" id="PS50056"/>
    </source>
</evidence>
<dbReference type="PROSITE" id="PS00383">
    <property type="entry name" value="TYR_PHOSPHATASE_1"/>
    <property type="match status" value="1"/>
</dbReference>
<keyword evidence="2" id="KW-0378">Hydrolase</keyword>
<dbReference type="GO" id="GO:0004725">
    <property type="term" value="F:protein tyrosine phosphatase activity"/>
    <property type="evidence" value="ECO:0007669"/>
    <property type="project" value="UniProtKB-EC"/>
</dbReference>
<dbReference type="PANTHER" id="PTHR19134">
    <property type="entry name" value="RECEPTOR-TYPE TYROSINE-PROTEIN PHOSPHATASE"/>
    <property type="match status" value="1"/>
</dbReference>
<sequence length="247" mass="26879">MGLSSFQDGQSRTVRQFQFTDWPEQGVPKSGEGFIDFIGQVHKTKEQFGQDGPISVHCRAGGDGTGSSPASTHLSSEMGLSSFQDGQSRTVRQFQFTDWPEQGVPKSGEGFIDFIGQVHKTKEQFGQDGPISVHCSAGVGRTGVFITLSIVLERMRYEGVVDIFQTVKMLRTQRPAMVQTEVRQGRGGAPAGSSVSQASVSSSVRWARCEWAALNASRFGLEGASQVSTQKSRAKECPLEWTQRGPL</sequence>
<proteinExistence type="predicted"/>
<dbReference type="PROSITE" id="PS50055">
    <property type="entry name" value="TYR_PHOSPHATASE_PTP"/>
    <property type="match status" value="1"/>
</dbReference>
<organism evidence="5 6">
    <name type="scientific">Myotis davidii</name>
    <name type="common">David's myotis</name>
    <dbReference type="NCBI Taxonomy" id="225400"/>
    <lineage>
        <taxon>Eukaryota</taxon>
        <taxon>Metazoa</taxon>
        <taxon>Chordata</taxon>
        <taxon>Craniata</taxon>
        <taxon>Vertebrata</taxon>
        <taxon>Euteleostomi</taxon>
        <taxon>Mammalia</taxon>
        <taxon>Eutheria</taxon>
        <taxon>Laurasiatheria</taxon>
        <taxon>Chiroptera</taxon>
        <taxon>Yangochiroptera</taxon>
        <taxon>Vespertilionidae</taxon>
        <taxon>Myotis</taxon>
    </lineage>
</organism>
<evidence type="ECO:0000256" key="1">
    <source>
        <dbReference type="ARBA" id="ARBA00013064"/>
    </source>
</evidence>
<keyword evidence="6" id="KW-1185">Reference proteome</keyword>
<dbReference type="PROSITE" id="PS50056">
    <property type="entry name" value="TYR_PHOSPHATASE_2"/>
    <property type="match status" value="1"/>
</dbReference>
<dbReference type="InterPro" id="IPR000242">
    <property type="entry name" value="PTP_cat"/>
</dbReference>
<dbReference type="SUPFAM" id="SSF52799">
    <property type="entry name" value="(Phosphotyrosine protein) phosphatases II"/>
    <property type="match status" value="2"/>
</dbReference>
<dbReference type="PRINTS" id="PR00700">
    <property type="entry name" value="PRTYPHPHTASE"/>
</dbReference>